<dbReference type="EMBL" id="QGNW01000467">
    <property type="protein sequence ID" value="RVW70354.1"/>
    <property type="molecule type" value="Genomic_DNA"/>
</dbReference>
<feature type="region of interest" description="Disordered" evidence="1">
    <location>
        <begin position="372"/>
        <end position="417"/>
    </location>
</feature>
<feature type="region of interest" description="Disordered" evidence="1">
    <location>
        <begin position="135"/>
        <end position="155"/>
    </location>
</feature>
<comment type="caution">
    <text evidence="2">The sequence shown here is derived from an EMBL/GenBank/DDBJ whole genome shotgun (WGS) entry which is preliminary data.</text>
</comment>
<evidence type="ECO:0000256" key="1">
    <source>
        <dbReference type="SAM" id="MobiDB-lite"/>
    </source>
</evidence>
<name>A0A438GDS4_VITVI</name>
<reference evidence="2 3" key="1">
    <citation type="journal article" date="2018" name="PLoS Genet.">
        <title>Population sequencing reveals clonal diversity and ancestral inbreeding in the grapevine cultivar Chardonnay.</title>
        <authorList>
            <person name="Roach M.J."/>
            <person name="Johnson D.L."/>
            <person name="Bohlmann J."/>
            <person name="van Vuuren H.J."/>
            <person name="Jones S.J."/>
            <person name="Pretorius I.S."/>
            <person name="Schmidt S.A."/>
            <person name="Borneman A.R."/>
        </authorList>
    </citation>
    <scope>NUCLEOTIDE SEQUENCE [LARGE SCALE GENOMIC DNA]</scope>
    <source>
        <strain evidence="3">cv. Chardonnay</strain>
        <tissue evidence="2">Leaf</tissue>
    </source>
</reference>
<sequence length="646" mass="71063">MMPLGGGRAIITLRAADRDRGSRRGCQRSWEVTCHHSCPFALQAAERGPWQAVGMTYILRIFVCECGSRVSASNLRAVTVIALWISSPFFQCTLGFLLPHCAFCGLPIFVCGRAKGWDGDAGSVSALVSRMSANKEATSSSSSGQNEKDASRDVHAEKSVDKLNVREFRERFYIPNGVFVELMDGEVVMTEKSEDNVIFFTKEQFNAGLRFPLPSLFKEFLHFTQIPPAYIHPNMVRVLMGCSILSMLFNLDLSLLEVLFIYSIKKVKSDIFSFVASLPSLQLVINLPNSTKGAARGHVLVKGLWAGLTVHPDRQFAPTSRKDKRGKLVEWVEKASFDQLNRLLRLRRPRGVVKRFSPCRISARLLRSPSHARARKARLNVREEKRQEGTLRKAPGDKRPASLPPTSAPAKKKKKVLNKGKEIKLPTPPKEIVIPPPTFVKEITIRMPDPSVLPSVSSSSEHIACLNGSGPSVPAARRLALLAEEATSVNQPGSPHPDADVAGASCTETLPPMAPLKKETGAENQGLPSCEPSSLALVPVKGPPTRRSRPAHDLKSGISGRLQDILLETIEVSCSSAQEDHPEESETEMAEENPTARCWSRMRVHPKRSSRSPFSYAELGEMLKRIPPGSDVDVPSAKMFEAAEMV</sequence>
<dbReference type="Proteomes" id="UP000288805">
    <property type="component" value="Unassembled WGS sequence"/>
</dbReference>
<feature type="compositionally biased region" description="Basic and acidic residues" evidence="1">
    <location>
        <begin position="146"/>
        <end position="155"/>
    </location>
</feature>
<gene>
    <name evidence="2" type="ORF">CK203_048717</name>
</gene>
<organism evidence="2 3">
    <name type="scientific">Vitis vinifera</name>
    <name type="common">Grape</name>
    <dbReference type="NCBI Taxonomy" id="29760"/>
    <lineage>
        <taxon>Eukaryota</taxon>
        <taxon>Viridiplantae</taxon>
        <taxon>Streptophyta</taxon>
        <taxon>Embryophyta</taxon>
        <taxon>Tracheophyta</taxon>
        <taxon>Spermatophyta</taxon>
        <taxon>Magnoliopsida</taxon>
        <taxon>eudicotyledons</taxon>
        <taxon>Gunneridae</taxon>
        <taxon>Pentapetalae</taxon>
        <taxon>rosids</taxon>
        <taxon>Vitales</taxon>
        <taxon>Vitaceae</taxon>
        <taxon>Viteae</taxon>
        <taxon>Vitis</taxon>
    </lineage>
</organism>
<evidence type="ECO:0000313" key="2">
    <source>
        <dbReference type="EMBL" id="RVW70354.1"/>
    </source>
</evidence>
<dbReference type="AlphaFoldDB" id="A0A438GDS4"/>
<accession>A0A438GDS4</accession>
<proteinExistence type="predicted"/>
<feature type="compositionally biased region" description="Basic and acidic residues" evidence="1">
    <location>
        <begin position="380"/>
        <end position="400"/>
    </location>
</feature>
<evidence type="ECO:0000313" key="3">
    <source>
        <dbReference type="Proteomes" id="UP000288805"/>
    </source>
</evidence>
<protein>
    <submittedName>
        <fullName evidence="2">Uncharacterized protein</fullName>
    </submittedName>
</protein>